<accession>A0A179I4E7</accession>
<gene>
    <name evidence="3" type="ORF">LLEC1_00827</name>
</gene>
<feature type="domain" description="Heterokaryon incompatibility" evidence="2">
    <location>
        <begin position="182"/>
        <end position="338"/>
    </location>
</feature>
<dbReference type="InterPro" id="IPR010730">
    <property type="entry name" value="HET"/>
</dbReference>
<feature type="region of interest" description="Disordered" evidence="1">
    <location>
        <begin position="1"/>
        <end position="32"/>
    </location>
</feature>
<reference evidence="3 4" key="1">
    <citation type="submission" date="2016-03" db="EMBL/GenBank/DDBJ databases">
        <title>Fine-scale spatial genetic structure of a fungal parasite of coffee scale insects.</title>
        <authorList>
            <person name="Jackson D."/>
            <person name="Zemenick K.A."/>
            <person name="Malloure B."/>
            <person name="Quandt C.A."/>
            <person name="James T.Y."/>
        </authorList>
    </citation>
    <scope>NUCLEOTIDE SEQUENCE [LARGE SCALE GENOMIC DNA]</scope>
    <source>
        <strain evidence="3 4">UM487</strain>
    </source>
</reference>
<sequence length="766" mass="86368">MLASSVQRTSQRVAEASKENMASQPPEINKTRQTMGNNCPCCGQEVASTSLGRLDVYVTEMNASTPAVVRDFNKMRKIHKKVARRRRNEVYRKKEQFRILPWGVPLTAKKYTLAAASLDVLPKRQIPHTRQAALNSAPSEKYQYQPLESNETIRILTLHPGTESDPLVGTIEVVSIQSAAPYEAMSYVWADSGPPKNAGTMIIRGGSNEDALLVLRGGSIVAALHQMRLPDHPRRLWTDQCCINQDDLEERSTQVQFMDQIYRNSTHVLVWLGSDTENEAASAFDTVQKLDKILLEPPASDRCNRQRTDLVSYVTENHEALRALTNRTWFTRGWIVQEIGTQAPATLHWGNAKLEWDMLASVCARLKAHHHLRSVLRISTSDISFLYRRFIEPDEKTHHANRFNFVYELQRSRHLRFSDDRDRVFAFLGHFSLRSHHPLSCQPLSIVADYTKTVRETYIDVAVSILRQRPNSTCILLSSVQHDSSTLLSNQTQASAGQQVLLTNEGQLPSWVPDWRHSEGIILGEPICPHHAHADSIAEIEVFEEPDNMLRICGLQMDTIEACSRRLVEEDLYGGKTRGEDPTMIEKLWREICQKKTFNLRDAYRNGQTALFAFMQTLANGCVQAAGHKSVAYEDIPDKVWLQKAIRHIVDALGTNNPSVSKDVQNAADSSKPEADSDNWSRWAACASDGRIFARTRTGYYVLGPAAMVAGDVVCVLLGCKVPFCLRPVGSRYLLVGECYVHGLMKGEAMEMLKRNELREVCFDVI</sequence>
<dbReference type="InterPro" id="IPR052895">
    <property type="entry name" value="HetReg/Transcr_Mod"/>
</dbReference>
<evidence type="ECO:0000259" key="2">
    <source>
        <dbReference type="Pfam" id="PF06985"/>
    </source>
</evidence>
<organism evidence="3 4">
    <name type="scientific">Cordyceps confragosa</name>
    <name type="common">Lecanicillium lecanii</name>
    <dbReference type="NCBI Taxonomy" id="2714763"/>
    <lineage>
        <taxon>Eukaryota</taxon>
        <taxon>Fungi</taxon>
        <taxon>Dikarya</taxon>
        <taxon>Ascomycota</taxon>
        <taxon>Pezizomycotina</taxon>
        <taxon>Sordariomycetes</taxon>
        <taxon>Hypocreomycetidae</taxon>
        <taxon>Hypocreales</taxon>
        <taxon>Cordycipitaceae</taxon>
        <taxon>Akanthomyces</taxon>
    </lineage>
</organism>
<feature type="compositionally biased region" description="Polar residues" evidence="1">
    <location>
        <begin position="1"/>
        <end position="12"/>
    </location>
</feature>
<dbReference type="OrthoDB" id="5571888at2759"/>
<dbReference type="Proteomes" id="UP000243081">
    <property type="component" value="Unassembled WGS sequence"/>
</dbReference>
<protein>
    <recommendedName>
        <fullName evidence="2">Heterokaryon incompatibility domain-containing protein</fullName>
    </recommendedName>
</protein>
<dbReference type="Pfam" id="PF26639">
    <property type="entry name" value="Het-6_barrel"/>
    <property type="match status" value="1"/>
</dbReference>
<dbReference type="PANTHER" id="PTHR24148:SF64">
    <property type="entry name" value="HETEROKARYON INCOMPATIBILITY DOMAIN-CONTAINING PROTEIN"/>
    <property type="match status" value="1"/>
</dbReference>
<evidence type="ECO:0000313" key="3">
    <source>
        <dbReference type="EMBL" id="OAQ97507.1"/>
    </source>
</evidence>
<keyword evidence="4" id="KW-1185">Reference proteome</keyword>
<dbReference type="EMBL" id="LUKN01003380">
    <property type="protein sequence ID" value="OAQ97507.1"/>
    <property type="molecule type" value="Genomic_DNA"/>
</dbReference>
<proteinExistence type="predicted"/>
<evidence type="ECO:0000313" key="4">
    <source>
        <dbReference type="Proteomes" id="UP000243081"/>
    </source>
</evidence>
<evidence type="ECO:0000256" key="1">
    <source>
        <dbReference type="SAM" id="MobiDB-lite"/>
    </source>
</evidence>
<dbReference type="AlphaFoldDB" id="A0A179I4E7"/>
<dbReference type="PANTHER" id="PTHR24148">
    <property type="entry name" value="ANKYRIN REPEAT DOMAIN-CONTAINING PROTEIN 39 HOMOLOG-RELATED"/>
    <property type="match status" value="1"/>
</dbReference>
<dbReference type="Pfam" id="PF06985">
    <property type="entry name" value="HET"/>
    <property type="match status" value="1"/>
</dbReference>
<comment type="caution">
    <text evidence="3">The sequence shown here is derived from an EMBL/GenBank/DDBJ whole genome shotgun (WGS) entry which is preliminary data.</text>
</comment>
<name>A0A179I4E7_CORDF</name>
<dbReference type="OMA" id="DTIEACS"/>